<gene>
    <name evidence="8" type="ORF">NMOB1V02_LOCUS6135</name>
</gene>
<feature type="domain" description="Protein root UVB sensitive/RUS" evidence="6">
    <location>
        <begin position="56"/>
        <end position="290"/>
    </location>
</feature>
<evidence type="ECO:0000256" key="1">
    <source>
        <dbReference type="ARBA" id="ARBA00004370"/>
    </source>
</evidence>
<evidence type="ECO:0000313" key="8">
    <source>
        <dbReference type="EMBL" id="CAD7278432.1"/>
    </source>
</evidence>
<comment type="similarity">
    <text evidence="2">Belongs to the RUS1 family.</text>
</comment>
<feature type="domain" description="RAI1-like" evidence="7">
    <location>
        <begin position="734"/>
        <end position="848"/>
    </location>
</feature>
<dbReference type="EMBL" id="OA883266">
    <property type="protein sequence ID" value="CAD7278432.1"/>
    <property type="molecule type" value="Genomic_DNA"/>
</dbReference>
<sequence length="857" mass="95362">MDRFGSNRDPTLVDAVTDECTINETASLLRAKRTFRVNAGRLGQVETCSTPGGLRRRLTRAFFEIFMPQGYPDSVSRDYVEYQIWDTLQAFASSLSGALATRAVLVGAGVGDENATALGATLSWLLKDGCGHMGRIVFAWWKGYDLDCNSKQWRLFADVANDLASIMFLLSGAFPWLYTPILCIGSVIRALVGVAGAATRVAVTQHQALRDNLGDVSAKDGSQETLVNLSALIVSMFMLPSITDTWEIIAAIAMLTFIHLYANWRGVTALEFNVFNSWRLQHVVDHYLKTGDILGVSEANKLEPVLPTPEGVRPVDLIEAYYAAVVANFVASGLSMADVWTGSPGHVLLTLSVAIGLRPDLNYGDYIHQDMSLPLKADLKELRAKAGGSPAPVVMEFVERTFQDFLKSAESSGWASACRFRLHLFLVTTPYKGSGSEIQSVLDRTYESHSFPGDNPIRPVSLMKQPFGKPEAEEPFVGGGDLCYGSGHSLTTFLSFTGFKLVQYWIMMACLSLTTSLLSEYRWRYNTTDKSGFAEGVGSVRVGRSVRGRSVRPPVWSVRPPGGSVLPPGLGAQSRAILAGVERSPEQAKFLAAPGSRPQIKFDKFGENPQPYVTAWLAPDGWKMAEHLPTLPQGYDGYDSEFQPPRVIGHFSLSKGREYFPDARNVGYFVEPTFASGDVEGERGAVLLEPMDLKSIGDSKEEKGVSEEGEGLTHLLQWISQNKSKLERITDECQRFKLIKWWAQQYTVGTAFVYVGWEDLDGIVKRVQRMNTKAIPHHAQQFWTPQICINFLSSFLRWVKEIVQEDNPSIVYEFHWKPKLPDRPVVYEPNERLLHPEEKNMIIPEWFVRDLENQPVA</sequence>
<keyword evidence="5" id="KW-0472">Membrane</keyword>
<dbReference type="OrthoDB" id="364779at2759"/>
<evidence type="ECO:0000256" key="5">
    <source>
        <dbReference type="ARBA" id="ARBA00023136"/>
    </source>
</evidence>
<name>A0A7R9BN46_9CRUS</name>
<evidence type="ECO:0000259" key="6">
    <source>
        <dbReference type="Pfam" id="PF04884"/>
    </source>
</evidence>
<dbReference type="EMBL" id="CAJPEX010001229">
    <property type="protein sequence ID" value="CAG0918584.1"/>
    <property type="molecule type" value="Genomic_DNA"/>
</dbReference>
<keyword evidence="9" id="KW-1185">Reference proteome</keyword>
<dbReference type="PANTHER" id="PTHR12770:SF31">
    <property type="entry name" value="RUS FAMILY MEMBER 1"/>
    <property type="match status" value="1"/>
</dbReference>
<dbReference type="InterPro" id="IPR054549">
    <property type="entry name" value="UVB_sens_RUS_dom"/>
</dbReference>
<dbReference type="Pfam" id="PF04884">
    <property type="entry name" value="UVB_sens_prot"/>
    <property type="match status" value="1"/>
</dbReference>
<proteinExistence type="inferred from homology"/>
<dbReference type="GO" id="GO:0016020">
    <property type="term" value="C:membrane"/>
    <property type="evidence" value="ECO:0007669"/>
    <property type="project" value="UniProtKB-SubCell"/>
</dbReference>
<evidence type="ECO:0000256" key="2">
    <source>
        <dbReference type="ARBA" id="ARBA00007558"/>
    </source>
</evidence>
<accession>A0A7R9BN46</accession>
<comment type="subcellular location">
    <subcellularLocation>
        <location evidence="1">Membrane</location>
    </subcellularLocation>
</comment>
<evidence type="ECO:0000256" key="4">
    <source>
        <dbReference type="ARBA" id="ARBA00022989"/>
    </source>
</evidence>
<reference evidence="8" key="1">
    <citation type="submission" date="2020-11" db="EMBL/GenBank/DDBJ databases">
        <authorList>
            <person name="Tran Van P."/>
        </authorList>
    </citation>
    <scope>NUCLEOTIDE SEQUENCE</scope>
</reference>
<evidence type="ECO:0000259" key="7">
    <source>
        <dbReference type="Pfam" id="PF08652"/>
    </source>
</evidence>
<evidence type="ECO:0000256" key="3">
    <source>
        <dbReference type="ARBA" id="ARBA00022692"/>
    </source>
</evidence>
<protein>
    <submittedName>
        <fullName evidence="8">Uncharacterized protein</fullName>
    </submittedName>
</protein>
<keyword evidence="4" id="KW-1133">Transmembrane helix</keyword>
<keyword evidence="3" id="KW-0812">Transmembrane</keyword>
<dbReference type="Pfam" id="PF08652">
    <property type="entry name" value="RAI1"/>
    <property type="match status" value="1"/>
</dbReference>
<organism evidence="8">
    <name type="scientific">Notodromas monacha</name>
    <dbReference type="NCBI Taxonomy" id="399045"/>
    <lineage>
        <taxon>Eukaryota</taxon>
        <taxon>Metazoa</taxon>
        <taxon>Ecdysozoa</taxon>
        <taxon>Arthropoda</taxon>
        <taxon>Crustacea</taxon>
        <taxon>Oligostraca</taxon>
        <taxon>Ostracoda</taxon>
        <taxon>Podocopa</taxon>
        <taxon>Podocopida</taxon>
        <taxon>Cypridocopina</taxon>
        <taxon>Cypridoidea</taxon>
        <taxon>Cyprididae</taxon>
        <taxon>Notodromas</taxon>
    </lineage>
</organism>
<dbReference type="InterPro" id="IPR013961">
    <property type="entry name" value="RAI1"/>
</dbReference>
<dbReference type="AlphaFoldDB" id="A0A7R9BN46"/>
<evidence type="ECO:0000313" key="9">
    <source>
        <dbReference type="Proteomes" id="UP000678499"/>
    </source>
</evidence>
<dbReference type="Proteomes" id="UP000678499">
    <property type="component" value="Unassembled WGS sequence"/>
</dbReference>
<dbReference type="PANTHER" id="PTHR12770">
    <property type="entry name" value="RUS1 FAMILY PROTEIN C16ORF58"/>
    <property type="match status" value="1"/>
</dbReference>
<dbReference type="InterPro" id="IPR006968">
    <property type="entry name" value="RUS_fam"/>
</dbReference>